<accession>A0ABW0JCZ6</accession>
<protein>
    <submittedName>
        <fullName evidence="2">Cytochrome C</fullName>
    </submittedName>
</protein>
<evidence type="ECO:0000313" key="3">
    <source>
        <dbReference type="Proteomes" id="UP001596103"/>
    </source>
</evidence>
<dbReference type="Proteomes" id="UP001596103">
    <property type="component" value="Unassembled WGS sequence"/>
</dbReference>
<sequence>MITTSALARVRTSCDLLRRASIAVLAALCLFDASAAHALPIFARQTGQNCVACHAGGQFPELTPYGRWFKLNGYTLGKRTIPIAAMATVDMSKTRDNLDSNAMPINPKDGLPMFDSASIFLAGKITDHIGGFAQFTYSNYDHQNGDGKWQGRWGSDNTDFRFVDSIIGDTSDLVLGLTLHNNPTVQDVWNSAPAWSYPYISSTISPVAKIPNLPVIDGALAQQVVGTGAYLYWNKTIYAELTAYSTADGMWSFLSHGNSAGDPAHPQIYLRGYNPYARIALTHDWGPHSVMVGTFGLNVNVYPNDANAFPIFMQGVTRYRDIGVDAQYEYLLEPHTITAQALYVKENIHDPNNFVLGDSTSGNLNSLRIKASYVYQSKYGISLSFFNTTGSSDSVAYASSANFSPNTQGWTPEIFWIPMQYLRVGLQYTHFAKYLGASTNYDGNGRNARSNDTLFLYLWAASW</sequence>
<gene>
    <name evidence="2" type="ORF">ACFPTO_18595</name>
</gene>
<proteinExistence type="predicted"/>
<evidence type="ECO:0000313" key="2">
    <source>
        <dbReference type="EMBL" id="MFC5430790.1"/>
    </source>
</evidence>
<dbReference type="RefSeq" id="WP_377713530.1">
    <property type="nucleotide sequence ID" value="NZ_JBHSMP010000024.1"/>
</dbReference>
<comment type="caution">
    <text evidence="2">The sequence shown here is derived from an EMBL/GenBank/DDBJ whole genome shotgun (WGS) entry which is preliminary data.</text>
</comment>
<dbReference type="EMBL" id="JBHSMP010000024">
    <property type="protein sequence ID" value="MFC5430790.1"/>
    <property type="molecule type" value="Genomic_DNA"/>
</dbReference>
<feature type="signal peptide" evidence="1">
    <location>
        <begin position="1"/>
        <end position="38"/>
    </location>
</feature>
<evidence type="ECO:0000256" key="1">
    <source>
        <dbReference type="SAM" id="SignalP"/>
    </source>
</evidence>
<feature type="chain" id="PRO_5046792425" evidence="1">
    <location>
        <begin position="39"/>
        <end position="463"/>
    </location>
</feature>
<organism evidence="2 3">
    <name type="scientific">Paraburkholderia denitrificans</name>
    <dbReference type="NCBI Taxonomy" id="694025"/>
    <lineage>
        <taxon>Bacteria</taxon>
        <taxon>Pseudomonadati</taxon>
        <taxon>Pseudomonadota</taxon>
        <taxon>Betaproteobacteria</taxon>
        <taxon>Burkholderiales</taxon>
        <taxon>Burkholderiaceae</taxon>
        <taxon>Paraburkholderia</taxon>
    </lineage>
</organism>
<keyword evidence="1" id="KW-0732">Signal</keyword>
<reference evidence="3" key="1">
    <citation type="journal article" date="2019" name="Int. J. Syst. Evol. Microbiol.">
        <title>The Global Catalogue of Microorganisms (GCM) 10K type strain sequencing project: providing services to taxonomists for standard genome sequencing and annotation.</title>
        <authorList>
            <consortium name="The Broad Institute Genomics Platform"/>
            <consortium name="The Broad Institute Genome Sequencing Center for Infectious Disease"/>
            <person name="Wu L."/>
            <person name="Ma J."/>
        </authorList>
    </citation>
    <scope>NUCLEOTIDE SEQUENCE [LARGE SCALE GENOMIC DNA]</scope>
    <source>
        <strain evidence="3">CCUG 56042</strain>
    </source>
</reference>
<keyword evidence="3" id="KW-1185">Reference proteome</keyword>
<name>A0ABW0JCZ6_9BURK</name>